<keyword evidence="18" id="KW-0539">Nucleus</keyword>
<protein>
    <recommendedName>
        <fullName evidence="21">Sm protein F</fullName>
    </recommendedName>
</protein>
<dbReference type="PROSITE" id="PS52002">
    <property type="entry name" value="SM"/>
    <property type="match status" value="1"/>
</dbReference>
<dbReference type="InterPro" id="IPR047575">
    <property type="entry name" value="Sm"/>
</dbReference>
<evidence type="ECO:0000256" key="23">
    <source>
        <dbReference type="SAM" id="Phobius"/>
    </source>
</evidence>
<evidence type="ECO:0000256" key="3">
    <source>
        <dbReference type="ARBA" id="ARBA00006303"/>
    </source>
</evidence>
<dbReference type="EMBL" id="SSOP01000038">
    <property type="protein sequence ID" value="KAB5593398.1"/>
    <property type="molecule type" value="Genomic_DNA"/>
</dbReference>
<comment type="subcellular location">
    <subcellularLocation>
        <location evidence="2">Membrane</location>
        <topology evidence="2">Multi-pass membrane protein</topology>
    </subcellularLocation>
    <subcellularLocation>
        <location evidence="1">Nucleus</location>
    </subcellularLocation>
</comment>
<dbReference type="GO" id="GO:0005524">
    <property type="term" value="F:ATP binding"/>
    <property type="evidence" value="ECO:0007669"/>
    <property type="project" value="UniProtKB-KW"/>
</dbReference>
<dbReference type="InterPro" id="IPR047089">
    <property type="entry name" value="Asp-tRNA-ligase_1_N"/>
</dbReference>
<comment type="similarity">
    <text evidence="3">Belongs to the class-II aminoacyl-tRNA synthetase family. Type 1 subfamily.</text>
</comment>
<evidence type="ECO:0000256" key="2">
    <source>
        <dbReference type="ARBA" id="ARBA00004141"/>
    </source>
</evidence>
<evidence type="ECO:0000256" key="9">
    <source>
        <dbReference type="ARBA" id="ARBA00022741"/>
    </source>
</evidence>
<evidence type="ECO:0000256" key="16">
    <source>
        <dbReference type="ARBA" id="ARBA00023146"/>
    </source>
</evidence>
<reference evidence="26 27" key="1">
    <citation type="journal article" date="2019" name="Fungal Biol. Biotechnol.">
        <title>Draft genome sequence of fastidious pathogen Ceratobasidium theobromae, which causes vascular-streak dieback in Theobroma cacao.</title>
        <authorList>
            <person name="Ali S.S."/>
            <person name="Asman A."/>
            <person name="Shao J."/>
            <person name="Firmansyah A.P."/>
            <person name="Susilo A.W."/>
            <person name="Rosmana A."/>
            <person name="McMahon P."/>
            <person name="Junaid M."/>
            <person name="Guest D."/>
            <person name="Kheng T.Y."/>
            <person name="Meinhardt L.W."/>
            <person name="Bailey B.A."/>
        </authorList>
    </citation>
    <scope>NUCLEOTIDE SEQUENCE [LARGE SCALE GENOMIC DNA]</scope>
    <source>
        <strain evidence="26 27">CT2</strain>
    </source>
</reference>
<keyword evidence="8" id="KW-0747">Spliceosome</keyword>
<evidence type="ECO:0000259" key="25">
    <source>
        <dbReference type="PROSITE" id="PS52002"/>
    </source>
</evidence>
<dbReference type="GO" id="GO:0003723">
    <property type="term" value="F:RNA binding"/>
    <property type="evidence" value="ECO:0007669"/>
    <property type="project" value="UniProtKB-KW"/>
</dbReference>
<dbReference type="Pfam" id="PF00152">
    <property type="entry name" value="tRNA-synt_2"/>
    <property type="match status" value="1"/>
</dbReference>
<dbReference type="InterPro" id="IPR004364">
    <property type="entry name" value="Aa-tRNA-synt_II"/>
</dbReference>
<dbReference type="InterPro" id="IPR004524">
    <property type="entry name" value="Asp-tRNA-ligase_1"/>
</dbReference>
<dbReference type="FunFam" id="2.30.30.100:FF:000011">
    <property type="entry name" value="small nuclear ribonucleoprotein F"/>
    <property type="match status" value="1"/>
</dbReference>
<keyword evidence="14 23" id="KW-0472">Membrane</keyword>
<dbReference type="Gene3D" id="2.40.50.140">
    <property type="entry name" value="Nucleic acid-binding proteins"/>
    <property type="match status" value="1"/>
</dbReference>
<dbReference type="Gene3D" id="3.30.930.10">
    <property type="entry name" value="Bira Bifunctional Protein, Domain 2"/>
    <property type="match status" value="1"/>
</dbReference>
<dbReference type="InterPro" id="IPR045864">
    <property type="entry name" value="aa-tRNA-synth_II/BPL/LPL"/>
</dbReference>
<dbReference type="InterPro" id="IPR004365">
    <property type="entry name" value="NA-bd_OB_tRNA"/>
</dbReference>
<comment type="caution">
    <text evidence="26">The sequence shown here is derived from an EMBL/GenBank/DDBJ whole genome shotgun (WGS) entry which is preliminary data.</text>
</comment>
<dbReference type="InterPro" id="IPR012340">
    <property type="entry name" value="NA-bd_OB-fold"/>
</dbReference>
<dbReference type="SUPFAM" id="SSF55681">
    <property type="entry name" value="Class II aaRS and biotin synthetases"/>
    <property type="match status" value="1"/>
</dbReference>
<dbReference type="Gene3D" id="3.30.1360.30">
    <property type="entry name" value="GAD-like domain"/>
    <property type="match status" value="1"/>
</dbReference>
<dbReference type="InterPro" id="IPR002312">
    <property type="entry name" value="Asp/Asn-tRNA-synth_IIb"/>
</dbReference>
<dbReference type="SUPFAM" id="SSF50182">
    <property type="entry name" value="Sm-like ribonucleoproteins"/>
    <property type="match status" value="1"/>
</dbReference>
<organism evidence="26 27">
    <name type="scientific">Ceratobasidium theobromae</name>
    <dbReference type="NCBI Taxonomy" id="1582974"/>
    <lineage>
        <taxon>Eukaryota</taxon>
        <taxon>Fungi</taxon>
        <taxon>Dikarya</taxon>
        <taxon>Basidiomycota</taxon>
        <taxon>Agaricomycotina</taxon>
        <taxon>Agaricomycetes</taxon>
        <taxon>Cantharellales</taxon>
        <taxon>Ceratobasidiaceae</taxon>
        <taxon>Ceratobasidium</taxon>
    </lineage>
</organism>
<dbReference type="GO" id="GO:0019706">
    <property type="term" value="F:protein-cysteine S-palmitoyltransferase activity"/>
    <property type="evidence" value="ECO:0007669"/>
    <property type="project" value="UniProtKB-EC"/>
</dbReference>
<comment type="similarity">
    <text evidence="4">Belongs to the snRNP Sm proteins family. SmF/LSm6 subfamily.</text>
</comment>
<keyword evidence="27" id="KW-1185">Reference proteome</keyword>
<evidence type="ECO:0000313" key="26">
    <source>
        <dbReference type="EMBL" id="KAB5593398.1"/>
    </source>
</evidence>
<keyword evidence="13 23" id="KW-1133">Transmembrane helix</keyword>
<dbReference type="Pfam" id="PF01529">
    <property type="entry name" value="DHHC"/>
    <property type="match status" value="1"/>
</dbReference>
<evidence type="ECO:0000256" key="18">
    <source>
        <dbReference type="ARBA" id="ARBA00023242"/>
    </source>
</evidence>
<dbReference type="CDD" id="cd04317">
    <property type="entry name" value="EcAspRS_like_N"/>
    <property type="match status" value="1"/>
</dbReference>
<evidence type="ECO:0000256" key="14">
    <source>
        <dbReference type="ARBA" id="ARBA00023136"/>
    </source>
</evidence>
<dbReference type="InterPro" id="IPR001594">
    <property type="entry name" value="Palmitoyltrfase_DHHC"/>
</dbReference>
<evidence type="ECO:0000256" key="10">
    <source>
        <dbReference type="ARBA" id="ARBA00022840"/>
    </source>
</evidence>
<name>A0A5N5QP76_9AGAM</name>
<dbReference type="PROSITE" id="PS50862">
    <property type="entry name" value="AA_TRNA_LIGASE_II"/>
    <property type="match status" value="1"/>
</dbReference>
<evidence type="ECO:0000256" key="21">
    <source>
        <dbReference type="ARBA" id="ARBA00030144"/>
    </source>
</evidence>
<dbReference type="PROSITE" id="PS50216">
    <property type="entry name" value="DHHC"/>
    <property type="match status" value="1"/>
</dbReference>
<evidence type="ECO:0000256" key="4">
    <source>
        <dbReference type="ARBA" id="ARBA00007927"/>
    </source>
</evidence>
<dbReference type="Proteomes" id="UP000383932">
    <property type="component" value="Unassembled WGS sequence"/>
</dbReference>
<keyword evidence="12" id="KW-0648">Protein biosynthesis</keyword>
<keyword evidence="7 23" id="KW-0812">Transmembrane</keyword>
<evidence type="ECO:0000256" key="5">
    <source>
        <dbReference type="ARBA" id="ARBA00022598"/>
    </source>
</evidence>
<dbReference type="InterPro" id="IPR004115">
    <property type="entry name" value="GAD-like_sf"/>
</dbReference>
<dbReference type="SUPFAM" id="SSF50249">
    <property type="entry name" value="Nucleic acid-binding proteins"/>
    <property type="match status" value="1"/>
</dbReference>
<evidence type="ECO:0000256" key="1">
    <source>
        <dbReference type="ARBA" id="ARBA00004123"/>
    </source>
</evidence>
<evidence type="ECO:0000256" key="19">
    <source>
        <dbReference type="ARBA" id="ARBA00023274"/>
    </source>
</evidence>
<feature type="domain" description="Sm" evidence="25">
    <location>
        <begin position="45"/>
        <end position="117"/>
    </location>
</feature>
<evidence type="ECO:0000256" key="7">
    <source>
        <dbReference type="ARBA" id="ARBA00022692"/>
    </source>
</evidence>
<dbReference type="GO" id="GO:0006422">
    <property type="term" value="P:aspartyl-tRNA aminoacylation"/>
    <property type="evidence" value="ECO:0007669"/>
    <property type="project" value="TreeGrafter"/>
</dbReference>
<dbReference type="Gene3D" id="2.30.30.100">
    <property type="match status" value="1"/>
</dbReference>
<dbReference type="Pfam" id="PF01336">
    <property type="entry name" value="tRNA_anti-codon"/>
    <property type="match status" value="1"/>
</dbReference>
<dbReference type="InterPro" id="IPR010920">
    <property type="entry name" value="LSM_dom_sf"/>
</dbReference>
<keyword evidence="15" id="KW-0564">Palmitate</keyword>
<evidence type="ECO:0000256" key="17">
    <source>
        <dbReference type="ARBA" id="ARBA00023187"/>
    </source>
</evidence>
<evidence type="ECO:0000256" key="6">
    <source>
        <dbReference type="ARBA" id="ARBA00022664"/>
    </source>
</evidence>
<dbReference type="GO" id="GO:0004815">
    <property type="term" value="F:aspartate-tRNA ligase activity"/>
    <property type="evidence" value="ECO:0007669"/>
    <property type="project" value="TreeGrafter"/>
</dbReference>
<keyword evidence="9" id="KW-0547">Nucleotide-binding</keyword>
<dbReference type="SMART" id="SM00651">
    <property type="entry name" value="Sm"/>
    <property type="match status" value="1"/>
</dbReference>
<keyword evidence="5" id="KW-0436">Ligase</keyword>
<keyword evidence="19" id="KW-0687">Ribonucleoprotein</keyword>
<evidence type="ECO:0000256" key="20">
    <source>
        <dbReference type="ARBA" id="ARBA00023288"/>
    </source>
</evidence>
<dbReference type="InterPro" id="IPR001163">
    <property type="entry name" value="Sm_dom_euk/arc"/>
</dbReference>
<dbReference type="NCBIfam" id="NF001750">
    <property type="entry name" value="PRK00476.1"/>
    <property type="match status" value="1"/>
</dbReference>
<keyword evidence="10" id="KW-0067">ATP-binding</keyword>
<dbReference type="Pfam" id="PF01423">
    <property type="entry name" value="LSM"/>
    <property type="match status" value="1"/>
</dbReference>
<keyword evidence="6" id="KW-0507">mRNA processing</keyword>
<keyword evidence="17" id="KW-0508">mRNA splicing</keyword>
<evidence type="ECO:0000256" key="8">
    <source>
        <dbReference type="ARBA" id="ARBA00022728"/>
    </source>
</evidence>
<dbReference type="InterPro" id="IPR006195">
    <property type="entry name" value="aa-tRNA-synth_II"/>
</dbReference>
<dbReference type="OrthoDB" id="439710at2759"/>
<comment type="catalytic activity">
    <reaction evidence="22">
        <text>L-cysteinyl-[protein] + hexadecanoyl-CoA = S-hexadecanoyl-L-cysteinyl-[protein] + CoA</text>
        <dbReference type="Rhea" id="RHEA:36683"/>
        <dbReference type="Rhea" id="RHEA-COMP:10131"/>
        <dbReference type="Rhea" id="RHEA-COMP:11032"/>
        <dbReference type="ChEBI" id="CHEBI:29950"/>
        <dbReference type="ChEBI" id="CHEBI:57287"/>
        <dbReference type="ChEBI" id="CHEBI:57379"/>
        <dbReference type="ChEBI" id="CHEBI:74151"/>
        <dbReference type="EC" id="2.3.1.225"/>
    </reaction>
</comment>
<feature type="transmembrane region" description="Helical" evidence="23">
    <location>
        <begin position="615"/>
        <end position="635"/>
    </location>
</feature>
<evidence type="ECO:0000313" key="27">
    <source>
        <dbReference type="Proteomes" id="UP000383932"/>
    </source>
</evidence>
<keyword evidence="11" id="KW-0694">RNA-binding</keyword>
<dbReference type="NCBIfam" id="TIGR00459">
    <property type="entry name" value="aspS_bact"/>
    <property type="match status" value="1"/>
</dbReference>
<sequence>MVIYRSWDVRVLVFDFFPNWFSADPRPATNDHADPICRPSVTPVNPKPFLQELTGKPVFVRLKWGLEYKGYLVSTDSYMNLQLANTEEFEDGKSNGALGEVFIRCNNVLYIRCVLKLHKLQLNLTRVRLQRSATECITGKRHLASASTSTKLTKPSGASSKCSIFVRFPPSQRTVDTIYVSDACLTVKEVISQPWGTFPSTVMVLFGTSYSILAKSYPSPSPSALVYASFTVHIRYIRSNLVGSSAASGWSSLFSFEFALTCSETNSTNSFMVVFRGRATLIASIPTTSPDPQTIATMSESWVTLYVRGSGLWVYQAFWDVVKCFKCMERAADAITGFAGPFFVGFACLLMGLGVLVFFEVIAPTLPWPLITIPVCLLIASNLLAHYYYVCTIHPGCPDDGLGTGEGQGWNWAPKRGGKGVKWSPVNLATGSAGDEEHNVPRCNKCQSLKPERTHHCRVCKSCILKYVSVPGFLNLCGLNNAPQDHHCPDPNLSISYKFLIQVGLRNERHFVLFMAYFVVATFCFVVAGYQTIWPALEFGHAWKYRIPEMVYIIVYILSLALGLAVLVMLLWNIYQIGKGVTTVEGYDHGIYADRARSRGETFVNSYDLGFFKNLAYFFNVIPSGYPLWVLLLPLRTAPYTNGFAWARRQGYTQHAGFREEDEMTDDDYQEASSAPVKLSQDNAVLLCLWADEFRAHNGVFPSRTHSCGNLKAEDVGKDVTLAGWIQSARPASKHLTFFTLKDGSGQTQLLFRSNPSSLESGPRLEDVPVESVVLVEGKVISRPGSSKRADTSTGEVEVHVDKYTVLNPATKLPFRSDDRFELVNEQLRATHRYLDLRRDSLTQNIKARSKIAHITRNYLHDLDFTEVETPILLKSTPEGAREFLVPTRVTSGEPLFYALPQSPQQPKQLLVCSGAVDKYYQIARCFRDEDGRKDRQPEFTQIDLEMAFVGWGDTADVGDGWRIGGREVKNVAEGLIRTIWKEMLGVEVSERFRIMRYADAMDKADKPDTRFSLEIQQITSLLSESAQNRLSESHLQLECFIVRHDNEEFTAASRASLVEPEAHRITITELNMNTWISETLEFESECTHLSQSLYLHPGDQIWSSLRQIRQDMGGSTLLGRQRLAIRELAEQSGTYTPPTAPHFLWVTEFPLFTSADGDKEFLAKGRLSSSHHPFTAPMAEDVDKLLNGQARDVRGQHYDLVLNGIEIGGGSVRVHDPMLQQFIFEQVLQLTPVEISSFSHLLAALSAGAPPHGGLAIGFDRLVAVLCNAASIRDVIAFPKTAGGTDALFKSPSRAEKEVLSGLGLGATGR</sequence>
<dbReference type="GO" id="GO:0000398">
    <property type="term" value="P:mRNA splicing, via spliceosome"/>
    <property type="evidence" value="ECO:0007669"/>
    <property type="project" value="InterPro"/>
</dbReference>
<feature type="transmembrane region" description="Helical" evidence="23">
    <location>
        <begin position="338"/>
        <end position="359"/>
    </location>
</feature>
<feature type="transmembrane region" description="Helical" evidence="23">
    <location>
        <begin position="511"/>
        <end position="530"/>
    </location>
</feature>
<dbReference type="CDD" id="cd01722">
    <property type="entry name" value="Sm_F"/>
    <property type="match status" value="1"/>
</dbReference>
<dbReference type="PANTHER" id="PTHR22594">
    <property type="entry name" value="ASPARTYL/LYSYL-TRNA SYNTHETASE"/>
    <property type="match status" value="1"/>
</dbReference>
<dbReference type="InterPro" id="IPR034100">
    <property type="entry name" value="Sm_F"/>
</dbReference>
<evidence type="ECO:0000256" key="22">
    <source>
        <dbReference type="ARBA" id="ARBA00048048"/>
    </source>
</evidence>
<feature type="transmembrane region" description="Helical" evidence="23">
    <location>
        <begin position="550"/>
        <end position="572"/>
    </location>
</feature>
<evidence type="ECO:0000259" key="24">
    <source>
        <dbReference type="PROSITE" id="PS50862"/>
    </source>
</evidence>
<gene>
    <name evidence="26" type="ORF">CTheo_3136</name>
</gene>
<feature type="domain" description="Aminoacyl-transfer RNA synthetases class-II family profile" evidence="24">
    <location>
        <begin position="849"/>
        <end position="1280"/>
    </location>
</feature>
<dbReference type="HAMAP" id="MF_00044">
    <property type="entry name" value="Asp_tRNA_synth_type1"/>
    <property type="match status" value="1"/>
</dbReference>
<dbReference type="GO" id="GO:0005681">
    <property type="term" value="C:spliceosomal complex"/>
    <property type="evidence" value="ECO:0007669"/>
    <property type="project" value="UniProtKB-KW"/>
</dbReference>
<evidence type="ECO:0000256" key="11">
    <source>
        <dbReference type="ARBA" id="ARBA00022884"/>
    </source>
</evidence>
<evidence type="ECO:0000256" key="12">
    <source>
        <dbReference type="ARBA" id="ARBA00022917"/>
    </source>
</evidence>
<dbReference type="GO" id="GO:0005739">
    <property type="term" value="C:mitochondrion"/>
    <property type="evidence" value="ECO:0007669"/>
    <property type="project" value="TreeGrafter"/>
</dbReference>
<keyword evidence="20" id="KW-0449">Lipoprotein</keyword>
<proteinExistence type="inferred from homology"/>
<keyword evidence="16 26" id="KW-0030">Aminoacyl-tRNA synthetase</keyword>
<evidence type="ECO:0000256" key="15">
    <source>
        <dbReference type="ARBA" id="ARBA00023139"/>
    </source>
</evidence>
<dbReference type="PRINTS" id="PR01042">
    <property type="entry name" value="TRNASYNTHASP"/>
</dbReference>
<accession>A0A5N5QP76</accession>
<feature type="transmembrane region" description="Helical" evidence="23">
    <location>
        <begin position="365"/>
        <end position="385"/>
    </location>
</feature>
<evidence type="ECO:0000256" key="13">
    <source>
        <dbReference type="ARBA" id="ARBA00022989"/>
    </source>
</evidence>
<dbReference type="PANTHER" id="PTHR22594:SF5">
    <property type="entry name" value="ASPARTATE--TRNA LIGASE, MITOCHONDRIAL"/>
    <property type="match status" value="1"/>
</dbReference>
<dbReference type="GO" id="GO:0016020">
    <property type="term" value="C:membrane"/>
    <property type="evidence" value="ECO:0007669"/>
    <property type="project" value="UniProtKB-SubCell"/>
</dbReference>